<dbReference type="Proteomes" id="UP001501116">
    <property type="component" value="Unassembled WGS sequence"/>
</dbReference>
<dbReference type="PANTHER" id="PTHR40763:SF5">
    <property type="entry name" value="MEMBRANE PROTEIN"/>
    <property type="match status" value="1"/>
</dbReference>
<reference evidence="3" key="1">
    <citation type="journal article" date="2019" name="Int. J. Syst. Evol. Microbiol.">
        <title>The Global Catalogue of Microorganisms (GCM) 10K type strain sequencing project: providing services to taxonomists for standard genome sequencing and annotation.</title>
        <authorList>
            <consortium name="The Broad Institute Genomics Platform"/>
            <consortium name="The Broad Institute Genome Sequencing Center for Infectious Disease"/>
            <person name="Wu L."/>
            <person name="Ma J."/>
        </authorList>
    </citation>
    <scope>NUCLEOTIDE SEQUENCE [LARGE SCALE GENOMIC DNA]</scope>
    <source>
        <strain evidence="3">JCM 14545</strain>
    </source>
</reference>
<organism evidence="2 3">
    <name type="scientific">Amycolatopsis minnesotensis</name>
    <dbReference type="NCBI Taxonomy" id="337894"/>
    <lineage>
        <taxon>Bacteria</taxon>
        <taxon>Bacillati</taxon>
        <taxon>Actinomycetota</taxon>
        <taxon>Actinomycetes</taxon>
        <taxon>Pseudonocardiales</taxon>
        <taxon>Pseudonocardiaceae</taxon>
        <taxon>Amycolatopsis</taxon>
    </lineage>
</organism>
<comment type="caution">
    <text evidence="2">The sequence shown here is derived from an EMBL/GenBank/DDBJ whole genome shotgun (WGS) entry which is preliminary data.</text>
</comment>
<dbReference type="Pfam" id="PF08044">
    <property type="entry name" value="DUF1707"/>
    <property type="match status" value="1"/>
</dbReference>
<dbReference type="EMBL" id="BAAANN010000019">
    <property type="protein sequence ID" value="GAA1969386.1"/>
    <property type="molecule type" value="Genomic_DNA"/>
</dbReference>
<sequence length="205" mass="22374">MTQPDPRHLRVSDAEREHVASLLQKAVGLGLLTLDELADRTDVALAARTRGELNVVLADLPGLVHQPDSAPAADRLELKATLSQTTRRGDWLVPKEIAIRSKMGSTELDFTEARFSSRSVRIDLDVSGGSVELLVPSTASVSTTDVHAIAGSVEDHSGGAGRPDGVRFVLAGTLRMGSLEIRKPRYYRAGRLQVRWPPQVRWDPR</sequence>
<protein>
    <submittedName>
        <fullName evidence="2">DUF1707 domain-containing protein</fullName>
    </submittedName>
</protein>
<evidence type="ECO:0000313" key="2">
    <source>
        <dbReference type="EMBL" id="GAA1969386.1"/>
    </source>
</evidence>
<dbReference type="PANTHER" id="PTHR40763">
    <property type="entry name" value="MEMBRANE PROTEIN-RELATED"/>
    <property type="match status" value="1"/>
</dbReference>
<gene>
    <name evidence="2" type="ORF">GCM10009754_48510</name>
</gene>
<evidence type="ECO:0000259" key="1">
    <source>
        <dbReference type="Pfam" id="PF08044"/>
    </source>
</evidence>
<keyword evidence="3" id="KW-1185">Reference proteome</keyword>
<accession>A0ABP5CWV1</accession>
<name>A0ABP5CWV1_9PSEU</name>
<evidence type="ECO:0000313" key="3">
    <source>
        <dbReference type="Proteomes" id="UP001501116"/>
    </source>
</evidence>
<proteinExistence type="predicted"/>
<dbReference type="RefSeq" id="WP_344423030.1">
    <property type="nucleotide sequence ID" value="NZ_BAAANN010000019.1"/>
</dbReference>
<feature type="domain" description="DUF1707" evidence="1">
    <location>
        <begin position="9"/>
        <end position="61"/>
    </location>
</feature>
<dbReference type="InterPro" id="IPR012551">
    <property type="entry name" value="DUF1707_SHOCT-like"/>
</dbReference>